<evidence type="ECO:0000313" key="3">
    <source>
        <dbReference type="Proteomes" id="UP000033475"/>
    </source>
</evidence>
<feature type="region of interest" description="Disordered" evidence="1">
    <location>
        <begin position="1"/>
        <end position="24"/>
    </location>
</feature>
<gene>
    <name evidence="2" type="ORF">RFEPED_0139</name>
</gene>
<feature type="compositionally biased region" description="Polar residues" evidence="1">
    <location>
        <begin position="7"/>
        <end position="16"/>
    </location>
</feature>
<accession>A0A0F3MQQ1</accession>
<evidence type="ECO:0000313" key="2">
    <source>
        <dbReference type="EMBL" id="KJV57772.1"/>
    </source>
</evidence>
<protein>
    <submittedName>
        <fullName evidence="2">Uncharacterized protein</fullName>
    </submittedName>
</protein>
<evidence type="ECO:0000256" key="1">
    <source>
        <dbReference type="SAM" id="MobiDB-lite"/>
    </source>
</evidence>
<comment type="caution">
    <text evidence="2">The sequence shown here is derived from an EMBL/GenBank/DDBJ whole genome shotgun (WGS) entry which is preliminary data.</text>
</comment>
<name>A0A0F3MQQ1_RICFI</name>
<dbReference type="AlphaFoldDB" id="A0A0F3MQQ1"/>
<sequence>MREELRSNQGEQSQVTRLPRRFAPRNDAKIGPAIYIIT</sequence>
<dbReference type="Proteomes" id="UP000033475">
    <property type="component" value="Unassembled WGS sequence"/>
</dbReference>
<reference evidence="2 3" key="1">
    <citation type="submission" date="2015-01" db="EMBL/GenBank/DDBJ databases">
        <title>Genome Sequencing of Rickettsiales.</title>
        <authorList>
            <person name="Daugherty S.C."/>
            <person name="Su Q."/>
            <person name="Abolude K."/>
            <person name="Beier-Sexton M."/>
            <person name="Carlyon J.A."/>
            <person name="Carter R."/>
            <person name="Day N.P."/>
            <person name="Dumler S.J."/>
            <person name="Dyachenko V."/>
            <person name="Godinez A."/>
            <person name="Kurtti T.J."/>
            <person name="Lichay M."/>
            <person name="Mullins K.E."/>
            <person name="Ott S."/>
            <person name="Pappas-Brown V."/>
            <person name="Paris D.H."/>
            <person name="Patel P."/>
            <person name="Richards A.L."/>
            <person name="Sadzewicz L."/>
            <person name="Sears K."/>
            <person name="Seidman D."/>
            <person name="Sengamalay N."/>
            <person name="Stenos J."/>
            <person name="Tallon L.J."/>
            <person name="Vincent G."/>
            <person name="Fraser C.M."/>
            <person name="Munderloh U."/>
            <person name="Dunning-Hotopp J.C."/>
        </authorList>
    </citation>
    <scope>NUCLEOTIDE SEQUENCE [LARGE SCALE GENOMIC DNA]</scope>
    <source>
        <strain evidence="2 3">Pedreira</strain>
    </source>
</reference>
<organism evidence="2 3">
    <name type="scientific">Rickettsia felis str. Pedreira</name>
    <dbReference type="NCBI Taxonomy" id="1359196"/>
    <lineage>
        <taxon>Bacteria</taxon>
        <taxon>Pseudomonadati</taxon>
        <taxon>Pseudomonadota</taxon>
        <taxon>Alphaproteobacteria</taxon>
        <taxon>Rickettsiales</taxon>
        <taxon>Rickettsiaceae</taxon>
        <taxon>Rickettsieae</taxon>
        <taxon>Rickettsia</taxon>
        <taxon>spotted fever group</taxon>
    </lineage>
</organism>
<dbReference type="EMBL" id="LANQ01000001">
    <property type="protein sequence ID" value="KJV57772.1"/>
    <property type="molecule type" value="Genomic_DNA"/>
</dbReference>
<proteinExistence type="predicted"/>